<evidence type="ECO:0000256" key="7">
    <source>
        <dbReference type="ARBA" id="ARBA00022840"/>
    </source>
</evidence>
<dbReference type="PANTHER" id="PTHR43520">
    <property type="entry name" value="ATP7, ISOFORM B"/>
    <property type="match status" value="1"/>
</dbReference>
<dbReference type="InterPro" id="IPR011017">
    <property type="entry name" value="TRASH_dom"/>
</dbReference>
<dbReference type="GO" id="GO:0005524">
    <property type="term" value="F:ATP binding"/>
    <property type="evidence" value="ECO:0007669"/>
    <property type="project" value="UniProtKB-UniRule"/>
</dbReference>
<dbReference type="InterPro" id="IPR009078">
    <property type="entry name" value="Ferritin-like_SF"/>
</dbReference>
<comment type="caution">
    <text evidence="14">The sequence shown here is derived from an EMBL/GenBank/DDBJ whole genome shotgun (WGS) entry which is preliminary data.</text>
</comment>
<dbReference type="Pfam" id="PF19335">
    <property type="entry name" value="HMBD"/>
    <property type="match status" value="1"/>
</dbReference>
<dbReference type="SUPFAM" id="SSF81665">
    <property type="entry name" value="Calcium ATPase, transmembrane domain M"/>
    <property type="match status" value="1"/>
</dbReference>
<keyword evidence="6 11" id="KW-0547">Nucleotide-binding</keyword>
<keyword evidence="3 11" id="KW-1003">Cell membrane</keyword>
<accession>A0A058ZHM0</accession>
<dbReference type="eggNOG" id="COG2217">
    <property type="taxonomic scope" value="Bacteria"/>
</dbReference>
<dbReference type="GO" id="GO:0055070">
    <property type="term" value="P:copper ion homeostasis"/>
    <property type="evidence" value="ECO:0007669"/>
    <property type="project" value="TreeGrafter"/>
</dbReference>
<dbReference type="InterPro" id="IPR008250">
    <property type="entry name" value="ATPase_P-typ_transduc_dom_A_sf"/>
</dbReference>
<dbReference type="SFLD" id="SFLDS00003">
    <property type="entry name" value="Haloacid_Dehalogenase"/>
    <property type="match status" value="1"/>
</dbReference>
<dbReference type="PANTHER" id="PTHR43520:SF8">
    <property type="entry name" value="P-TYPE CU(+) TRANSPORTER"/>
    <property type="match status" value="1"/>
</dbReference>
<dbReference type="OrthoDB" id="9807843at2"/>
<dbReference type="InterPro" id="IPR023298">
    <property type="entry name" value="ATPase_P-typ_TM_dom_sf"/>
</dbReference>
<evidence type="ECO:0000256" key="9">
    <source>
        <dbReference type="ARBA" id="ARBA00022989"/>
    </source>
</evidence>
<evidence type="ECO:0000256" key="2">
    <source>
        <dbReference type="ARBA" id="ARBA00006024"/>
    </source>
</evidence>
<dbReference type="InterPro" id="IPR023299">
    <property type="entry name" value="ATPase_P-typ_cyto_dom_N"/>
</dbReference>
<evidence type="ECO:0000256" key="10">
    <source>
        <dbReference type="ARBA" id="ARBA00023136"/>
    </source>
</evidence>
<feature type="transmembrane region" description="Helical" evidence="11">
    <location>
        <begin position="208"/>
        <end position="230"/>
    </location>
</feature>
<dbReference type="PRINTS" id="PR00943">
    <property type="entry name" value="CUATPASE"/>
</dbReference>
<dbReference type="GO" id="GO:0016491">
    <property type="term" value="F:oxidoreductase activity"/>
    <property type="evidence" value="ECO:0007669"/>
    <property type="project" value="InterPro"/>
</dbReference>
<dbReference type="FunFam" id="2.70.150.10:FF:000020">
    <property type="entry name" value="Copper-exporting P-type ATPase A"/>
    <property type="match status" value="1"/>
</dbReference>
<keyword evidence="7 11" id="KW-0067">ATP-binding</keyword>
<dbReference type="InterPro" id="IPR018303">
    <property type="entry name" value="ATPase_P-typ_P_site"/>
</dbReference>
<dbReference type="Gene3D" id="1.10.620.20">
    <property type="entry name" value="Ribonucleotide Reductase, subunit A"/>
    <property type="match status" value="1"/>
</dbReference>
<keyword evidence="8" id="KW-1278">Translocase</keyword>
<dbReference type="InterPro" id="IPR001757">
    <property type="entry name" value="P_typ_ATPase"/>
</dbReference>
<dbReference type="NCBIfam" id="TIGR01525">
    <property type="entry name" value="ATPase-IB_hvy"/>
    <property type="match status" value="1"/>
</dbReference>
<feature type="transmembrane region" description="Helical" evidence="11">
    <location>
        <begin position="242"/>
        <end position="260"/>
    </location>
</feature>
<dbReference type="Proteomes" id="UP000024836">
    <property type="component" value="Unassembled WGS sequence"/>
</dbReference>
<dbReference type="NCBIfam" id="TIGR01511">
    <property type="entry name" value="ATPase-IB1_Cu"/>
    <property type="match status" value="1"/>
</dbReference>
<feature type="transmembrane region" description="Helical" evidence="11">
    <location>
        <begin position="767"/>
        <end position="786"/>
    </location>
</feature>
<dbReference type="PRINTS" id="PR00119">
    <property type="entry name" value="CATATPASE"/>
</dbReference>
<dbReference type="Pfam" id="PF00122">
    <property type="entry name" value="E1-E2_ATPase"/>
    <property type="match status" value="1"/>
</dbReference>
<dbReference type="GO" id="GO:0005507">
    <property type="term" value="F:copper ion binding"/>
    <property type="evidence" value="ECO:0007669"/>
    <property type="project" value="TreeGrafter"/>
</dbReference>
<dbReference type="Gene3D" id="2.70.150.10">
    <property type="entry name" value="Calcium-transporting ATPase, cytoplasmic transduction domain A"/>
    <property type="match status" value="1"/>
</dbReference>
<feature type="transmembrane region" description="Helical" evidence="11">
    <location>
        <begin position="739"/>
        <end position="761"/>
    </location>
</feature>
<dbReference type="InterPro" id="IPR012348">
    <property type="entry name" value="RNR-like"/>
</dbReference>
<dbReference type="CDD" id="cd02094">
    <property type="entry name" value="P-type_ATPase_Cu-like"/>
    <property type="match status" value="1"/>
</dbReference>
<evidence type="ECO:0000259" key="13">
    <source>
        <dbReference type="SMART" id="SM00746"/>
    </source>
</evidence>
<dbReference type="InterPro" id="IPR059000">
    <property type="entry name" value="ATPase_P-type_domA"/>
</dbReference>
<evidence type="ECO:0000256" key="6">
    <source>
        <dbReference type="ARBA" id="ARBA00022741"/>
    </source>
</evidence>
<gene>
    <name evidence="14" type="ORF">ATO10_14034</name>
</gene>
<feature type="region of interest" description="Disordered" evidence="12">
    <location>
        <begin position="1"/>
        <end position="21"/>
    </location>
</feature>
<dbReference type="SUPFAM" id="SSF47240">
    <property type="entry name" value="Ferritin-like"/>
    <property type="match status" value="1"/>
</dbReference>
<organism evidence="14 15">
    <name type="scientific">Actibacterium atlanticum</name>
    <dbReference type="NCBI Taxonomy" id="1461693"/>
    <lineage>
        <taxon>Bacteria</taxon>
        <taxon>Pseudomonadati</taxon>
        <taxon>Pseudomonadota</taxon>
        <taxon>Alphaproteobacteria</taxon>
        <taxon>Rhodobacterales</taxon>
        <taxon>Roseobacteraceae</taxon>
        <taxon>Actibacterium</taxon>
    </lineage>
</organism>
<dbReference type="InterPro" id="IPR036412">
    <property type="entry name" value="HAD-like_sf"/>
</dbReference>
<dbReference type="InterPro" id="IPR044492">
    <property type="entry name" value="P_typ_ATPase_HD_dom"/>
</dbReference>
<evidence type="ECO:0000256" key="8">
    <source>
        <dbReference type="ARBA" id="ARBA00022967"/>
    </source>
</evidence>
<dbReference type="SUPFAM" id="SSF56784">
    <property type="entry name" value="HAD-like"/>
    <property type="match status" value="1"/>
</dbReference>
<dbReference type="GO" id="GO:0060003">
    <property type="term" value="P:copper ion export"/>
    <property type="evidence" value="ECO:0007669"/>
    <property type="project" value="UniProtKB-ARBA"/>
</dbReference>
<dbReference type="Gene3D" id="3.40.50.1000">
    <property type="entry name" value="HAD superfamily/HAD-like"/>
    <property type="match status" value="1"/>
</dbReference>
<feature type="transmembrane region" description="Helical" evidence="11">
    <location>
        <begin position="398"/>
        <end position="417"/>
    </location>
</feature>
<dbReference type="SFLD" id="SFLDF00027">
    <property type="entry name" value="p-type_atpase"/>
    <property type="match status" value="1"/>
</dbReference>
<dbReference type="NCBIfam" id="TIGR01494">
    <property type="entry name" value="ATPase_P-type"/>
    <property type="match status" value="1"/>
</dbReference>
<feature type="compositionally biased region" description="Basic and acidic residues" evidence="12">
    <location>
        <begin position="1"/>
        <end position="19"/>
    </location>
</feature>
<evidence type="ECO:0000256" key="1">
    <source>
        <dbReference type="ARBA" id="ARBA00004651"/>
    </source>
</evidence>
<keyword evidence="10 11" id="KW-0472">Membrane</keyword>
<dbReference type="SUPFAM" id="SSF81653">
    <property type="entry name" value="Calcium ATPase, transduction domain A"/>
    <property type="match status" value="1"/>
</dbReference>
<dbReference type="GO" id="GO:0016887">
    <property type="term" value="F:ATP hydrolysis activity"/>
    <property type="evidence" value="ECO:0007669"/>
    <property type="project" value="InterPro"/>
</dbReference>
<dbReference type="InterPro" id="IPR023214">
    <property type="entry name" value="HAD_sf"/>
</dbReference>
<evidence type="ECO:0000256" key="3">
    <source>
        <dbReference type="ARBA" id="ARBA00022475"/>
    </source>
</evidence>
<feature type="domain" description="TRASH" evidence="13">
    <location>
        <begin position="27"/>
        <end position="65"/>
    </location>
</feature>
<dbReference type="InterPro" id="IPR045800">
    <property type="entry name" value="HMBD"/>
</dbReference>
<dbReference type="PATRIC" id="fig|1461693.3.peg.2835"/>
<dbReference type="GO" id="GO:0043682">
    <property type="term" value="F:P-type divalent copper transporter activity"/>
    <property type="evidence" value="ECO:0007669"/>
    <property type="project" value="TreeGrafter"/>
</dbReference>
<dbReference type="EMBL" id="AQQY01000011">
    <property type="protein sequence ID" value="KCV81098.1"/>
    <property type="molecule type" value="Genomic_DNA"/>
</dbReference>
<sequence>MSEKNHDHHPAPAHHDGVPDVKSMAVDPVCGMSVEVTRETLSMNSEGETYHFCSKRCLTQFKTDPLLYAWSGGADGAMHEGAPLPSPKDVAPGTQWTCPMHPEIIQSEPGACPICGMALEPVIPPDEQGAELTDFTRRMWVSSVAAVPLVVLTMGELVGLPVRDWIGHRVATYVEFLLATPIILWAARPFFERGLDSIRNRSPNMWTLIALGVGAAYAYSLFATFLPGVFPEQYRSGGGVGTYFEAAVVIVALVFVGQVLELRARERTGDAIRALLDLAPKMARRIGSDGVEQDVPLEHVVVGDLLRVRPGDSVPVDAMVIEGLSSIDESMITGEPVPVEKSNGDRVTGGTINKNGSLVVRATQVGADTVLSQIVEMVAGARRSRAPIQGLADRVSSVFVPTVVVVAVVAFMTWLLIGPDPALAFAIASAVSVLIIACPCALGLATPISITTAAGRGAQAGVLIKDAEALERMARVDTIIVDKTGTLTHGKPELTNAVAFSSFVSDDVLRFAAALELGSEHPLAEAIVEGARGRRLELPKADHFEAMTGKGVQGAVEGRQVALGNTAMMELLNIDTAEIEGSMDALRVEGKTAMFVALDGALAGVVAVADPIKPTTAGAIRDLHDLGLRVIMATGDNQRTAEAVARTLGIDEVRADVLPEDKKALVEELQATGRRVAMAGDGVNDAPALASADVGIAMGTGADVAVESAGITLLGGDLVGIVRARKLAKATLRNIKQNLFFAFAYNAAGVPVAAGVLYPILGLLLSPMIAAAAMSLSSVSVISNALRLRRVRL</sequence>
<reference evidence="14 15" key="1">
    <citation type="submission" date="2013-04" db="EMBL/GenBank/DDBJ databases">
        <title>Shimia sp. 22II-S11-Z10 Genome Sequencing.</title>
        <authorList>
            <person name="Lai Q."/>
            <person name="Li G."/>
            <person name="Shao Z."/>
        </authorList>
    </citation>
    <scope>NUCLEOTIDE SEQUENCE [LARGE SCALE GENOMIC DNA]</scope>
    <source>
        <strain evidence="15">22II-S11-Z10</strain>
    </source>
</reference>
<evidence type="ECO:0000313" key="14">
    <source>
        <dbReference type="EMBL" id="KCV81098.1"/>
    </source>
</evidence>
<evidence type="ECO:0000256" key="11">
    <source>
        <dbReference type="RuleBase" id="RU362081"/>
    </source>
</evidence>
<proteinExistence type="inferred from homology"/>
<keyword evidence="9 11" id="KW-1133">Transmembrane helix</keyword>
<evidence type="ECO:0000313" key="15">
    <source>
        <dbReference type="Proteomes" id="UP000024836"/>
    </source>
</evidence>
<dbReference type="PROSITE" id="PS00154">
    <property type="entry name" value="ATPASE_E1_E2"/>
    <property type="match status" value="1"/>
</dbReference>
<feature type="transmembrane region" description="Helical" evidence="11">
    <location>
        <begin position="423"/>
        <end position="446"/>
    </location>
</feature>
<comment type="subcellular location">
    <subcellularLocation>
        <location evidence="1">Cell membrane</location>
        <topology evidence="1">Multi-pass membrane protein</topology>
    </subcellularLocation>
</comment>
<feature type="transmembrane region" description="Helical" evidence="11">
    <location>
        <begin position="170"/>
        <end position="187"/>
    </location>
</feature>
<evidence type="ECO:0000256" key="12">
    <source>
        <dbReference type="SAM" id="MobiDB-lite"/>
    </source>
</evidence>
<evidence type="ECO:0000256" key="4">
    <source>
        <dbReference type="ARBA" id="ARBA00022692"/>
    </source>
</evidence>
<dbReference type="AlphaFoldDB" id="A0A058ZHM0"/>
<dbReference type="InterPro" id="IPR027256">
    <property type="entry name" value="P-typ_ATPase_IB"/>
</dbReference>
<dbReference type="STRING" id="1461693.ATO10_14034"/>
<protein>
    <submittedName>
        <fullName evidence="14">Heavy metal translocating P-type ATPase</fullName>
    </submittedName>
</protein>
<dbReference type="SFLD" id="SFLDG00002">
    <property type="entry name" value="C1.7:_P-type_atpase_like"/>
    <property type="match status" value="1"/>
</dbReference>
<comment type="similarity">
    <text evidence="2 11">Belongs to the cation transport ATPase (P-type) (TC 3.A.3) family. Type IB subfamily.</text>
</comment>
<name>A0A058ZHM0_9RHOB</name>
<dbReference type="GO" id="GO:0005886">
    <property type="term" value="C:plasma membrane"/>
    <property type="evidence" value="ECO:0007669"/>
    <property type="project" value="UniProtKB-SubCell"/>
</dbReference>
<dbReference type="InterPro" id="IPR007029">
    <property type="entry name" value="YHS_dom"/>
</dbReference>
<feature type="transmembrane region" description="Helical" evidence="11">
    <location>
        <begin position="139"/>
        <end position="158"/>
    </location>
</feature>
<dbReference type="Pfam" id="PF00702">
    <property type="entry name" value="Hydrolase"/>
    <property type="match status" value="1"/>
</dbReference>
<evidence type="ECO:0000256" key="5">
    <source>
        <dbReference type="ARBA" id="ARBA00022723"/>
    </source>
</evidence>
<dbReference type="SMART" id="SM00746">
    <property type="entry name" value="TRASH"/>
    <property type="match status" value="1"/>
</dbReference>
<keyword evidence="15" id="KW-1185">Reference proteome</keyword>
<dbReference type="RefSeq" id="WP_081806536.1">
    <property type="nucleotide sequence ID" value="NZ_AQQY01000011.1"/>
</dbReference>
<dbReference type="Gene3D" id="3.40.1110.10">
    <property type="entry name" value="Calcium-transporting ATPase, cytoplasmic domain N"/>
    <property type="match status" value="1"/>
</dbReference>
<keyword evidence="4 11" id="KW-0812">Transmembrane</keyword>
<keyword evidence="5 11" id="KW-0479">Metal-binding</keyword>
<dbReference type="Pfam" id="PF04945">
    <property type="entry name" value="YHS"/>
    <property type="match status" value="1"/>
</dbReference>